<dbReference type="AlphaFoldDB" id="H2CCX5"/>
<dbReference type="Proteomes" id="UP000005737">
    <property type="component" value="Unassembled WGS sequence"/>
</dbReference>
<keyword evidence="2" id="KW-1185">Reference proteome</keyword>
<dbReference type="EMBL" id="JH597773">
    <property type="protein sequence ID" value="EHQ06445.1"/>
    <property type="molecule type" value="Genomic_DNA"/>
</dbReference>
<name>H2CCX5_9LEPT</name>
<proteinExistence type="predicted"/>
<accession>H2CCX5</accession>
<evidence type="ECO:0000313" key="2">
    <source>
        <dbReference type="Proteomes" id="UP000005737"/>
    </source>
</evidence>
<dbReference type="Gene3D" id="2.80.10.50">
    <property type="match status" value="1"/>
</dbReference>
<dbReference type="SUPFAM" id="SSF101898">
    <property type="entry name" value="NHL repeat"/>
    <property type="match status" value="1"/>
</dbReference>
<gene>
    <name evidence="1" type="ORF">Lepil_1762</name>
</gene>
<protein>
    <recommendedName>
        <fullName evidence="3">Beta-propeller repeat protein</fullName>
    </recommendedName>
</protein>
<sequence length="542" mass="56729">MARLYLTAHPYGVNAIGYQGIDERVHDQIEARGDRMLTHKNSIQRKWHRRAQLVIFGFVVTVFSSCSKSESTDMSFLALLGGAAGGEPTAIWARSVVEGAEASEFRAVTLTADGSLYAVGYQEGSGTYSYSDAVSVQGASVYENGLLIKFNGDGVAQWARSSVVGTRQSEFNAIAIDGAGNIYVAGQQTGTGTFQYGAGVSATGSSTYENALIVKYSPDGEAIWAKSPTGSGARSAFYGLAIDGDGNVYAAGYQGQSSLDYGNGVSVDPGSLTNAPVLVKFDPSGDAIWGRSTTAGPNASAAFHAVAMSGSDVVVVGYQYGNSVFQYGAVNATGAVSNRRNALLISYSNAGTAQWARSVFSGTDESSFDNVSVDSHGRIYAAGYQTGSGRYTYDAAGSVGVANSTSYSNNIGALLVRYSSDGTADLALGASSEQYDARFRAISVDESDSIITAGSVECSNVGVPCQYMLRKSSSAGSLQWTRTSVPTFSNWRSIFYGVAAASNGDIIAVGHQFDDRPYSYGAGVEVAGSSNDDNAIIVRFRP</sequence>
<dbReference type="PANTHER" id="PTHR35580:SF1">
    <property type="entry name" value="PHYTASE-LIKE DOMAIN-CONTAINING PROTEIN"/>
    <property type="match status" value="1"/>
</dbReference>
<reference evidence="1 2" key="1">
    <citation type="submission" date="2011-10" db="EMBL/GenBank/DDBJ databases">
        <title>The Improved High-Quality Draft genome of Leptonema illini DSM 21528.</title>
        <authorList>
            <consortium name="US DOE Joint Genome Institute (JGI-PGF)"/>
            <person name="Lucas S."/>
            <person name="Copeland A."/>
            <person name="Lapidus A."/>
            <person name="Glavina del Rio T."/>
            <person name="Dalin E."/>
            <person name="Tice H."/>
            <person name="Bruce D."/>
            <person name="Goodwin L."/>
            <person name="Pitluck S."/>
            <person name="Peters L."/>
            <person name="Mikhailova N."/>
            <person name="Held B."/>
            <person name="Kyrpides N."/>
            <person name="Mavromatis K."/>
            <person name="Ivanova N."/>
            <person name="Markowitz V."/>
            <person name="Cheng J.-F."/>
            <person name="Hugenholtz P."/>
            <person name="Woyke T."/>
            <person name="Wu D."/>
            <person name="Gronow S."/>
            <person name="Wellnitz S."/>
            <person name="Brambilla E.-M."/>
            <person name="Klenk H.-P."/>
            <person name="Eisen J.A."/>
        </authorList>
    </citation>
    <scope>NUCLEOTIDE SEQUENCE [LARGE SCALE GENOMIC DNA]</scope>
    <source>
        <strain evidence="1 2">DSM 21528</strain>
    </source>
</reference>
<evidence type="ECO:0008006" key="3">
    <source>
        <dbReference type="Google" id="ProtNLM"/>
    </source>
</evidence>
<organism evidence="1 2">
    <name type="scientific">Leptonema illini DSM 21528</name>
    <dbReference type="NCBI Taxonomy" id="929563"/>
    <lineage>
        <taxon>Bacteria</taxon>
        <taxon>Pseudomonadati</taxon>
        <taxon>Spirochaetota</taxon>
        <taxon>Spirochaetia</taxon>
        <taxon>Leptospirales</taxon>
        <taxon>Leptospiraceae</taxon>
        <taxon>Leptonema</taxon>
    </lineage>
</organism>
<dbReference type="HOGENOM" id="CLU_545052_0_0_12"/>
<dbReference type="PANTHER" id="PTHR35580">
    <property type="entry name" value="CELL SURFACE GLYCOPROTEIN (S-LAYER PROTEIN)-LIKE PROTEIN"/>
    <property type="match status" value="1"/>
</dbReference>
<evidence type="ECO:0000313" key="1">
    <source>
        <dbReference type="EMBL" id="EHQ06445.1"/>
    </source>
</evidence>
<dbReference type="STRING" id="183.GCA_002009735_03575"/>
<dbReference type="InterPro" id="IPR052918">
    <property type="entry name" value="Motility_Chemotaxis_Reg"/>
</dbReference>